<dbReference type="InterPro" id="IPR009057">
    <property type="entry name" value="Homeodomain-like_sf"/>
</dbReference>
<evidence type="ECO:0000313" key="6">
    <source>
        <dbReference type="Proteomes" id="UP000233435"/>
    </source>
</evidence>
<keyword evidence="1" id="KW-0805">Transcription regulation</keyword>
<feature type="domain" description="HTH araC/xylS-type" evidence="4">
    <location>
        <begin position="186"/>
        <end position="284"/>
    </location>
</feature>
<dbReference type="GO" id="GO:0043565">
    <property type="term" value="F:sequence-specific DNA binding"/>
    <property type="evidence" value="ECO:0007669"/>
    <property type="project" value="InterPro"/>
</dbReference>
<dbReference type="SMART" id="SM00342">
    <property type="entry name" value="HTH_ARAC"/>
    <property type="match status" value="1"/>
</dbReference>
<dbReference type="PROSITE" id="PS01124">
    <property type="entry name" value="HTH_ARAC_FAMILY_2"/>
    <property type="match status" value="1"/>
</dbReference>
<evidence type="ECO:0000256" key="2">
    <source>
        <dbReference type="ARBA" id="ARBA00023125"/>
    </source>
</evidence>
<dbReference type="InterPro" id="IPR018060">
    <property type="entry name" value="HTH_AraC"/>
</dbReference>
<sequence length="292" mass="33988">MKLHLLNRTKFDNTSFSVNINDYKHFLKLWHYHPELELVVIIKSSGTSFIGDSIEKFEEGEVVLIGKNLPHKWLNDDVYFLENSKLNAKAVAIHFREEFLGTLFEKAPEMISISKLLQKSSQGIKFIGLEKKLIDKIINLNINDVFKRTIKFIEILYALSNHKQIKVLSSAGFRSPEVSIGNKSLDRMYDYIFDNFKKDISSKDIADILFMNHASFSRFFKRVHKKTFTRYLNEIRTGYACKLILESKYSISSICYESGYNNLSNFNKHFKDIKGMSPTDFIKAHLEKDKAK</sequence>
<dbReference type="AlphaFoldDB" id="A0A2N3HI30"/>
<keyword evidence="3" id="KW-0804">Transcription</keyword>
<gene>
    <name evidence="5" type="ORF">CSW08_12165</name>
</gene>
<proteinExistence type="predicted"/>
<dbReference type="EMBL" id="PJEO01000044">
    <property type="protein sequence ID" value="PKQ44635.1"/>
    <property type="molecule type" value="Genomic_DNA"/>
</dbReference>
<evidence type="ECO:0000313" key="5">
    <source>
        <dbReference type="EMBL" id="PKQ44635.1"/>
    </source>
</evidence>
<dbReference type="GO" id="GO:0003700">
    <property type="term" value="F:DNA-binding transcription factor activity"/>
    <property type="evidence" value="ECO:0007669"/>
    <property type="project" value="InterPro"/>
</dbReference>
<evidence type="ECO:0000256" key="1">
    <source>
        <dbReference type="ARBA" id="ARBA00023015"/>
    </source>
</evidence>
<comment type="caution">
    <text evidence="5">The sequence shown here is derived from an EMBL/GenBank/DDBJ whole genome shotgun (WGS) entry which is preliminary data.</text>
</comment>
<dbReference type="SUPFAM" id="SSF51182">
    <property type="entry name" value="RmlC-like cupins"/>
    <property type="match status" value="1"/>
</dbReference>
<dbReference type="InterPro" id="IPR011051">
    <property type="entry name" value="RmlC_Cupin_sf"/>
</dbReference>
<dbReference type="Gene3D" id="1.10.10.60">
    <property type="entry name" value="Homeodomain-like"/>
    <property type="match status" value="2"/>
</dbReference>
<accession>A0A2N3HI30</accession>
<dbReference type="PANTHER" id="PTHR43280:SF27">
    <property type="entry name" value="TRANSCRIPTIONAL REGULATOR MTLR"/>
    <property type="match status" value="1"/>
</dbReference>
<dbReference type="RefSeq" id="WP_106660158.1">
    <property type="nucleotide sequence ID" value="NZ_PJEO01000044.1"/>
</dbReference>
<dbReference type="InterPro" id="IPR014710">
    <property type="entry name" value="RmlC-like_jellyroll"/>
</dbReference>
<keyword evidence="2" id="KW-0238">DNA-binding</keyword>
<organism evidence="5 6">
    <name type="scientific">Confluentibacter flavum</name>
    <dbReference type="NCBI Taxonomy" id="1909700"/>
    <lineage>
        <taxon>Bacteria</taxon>
        <taxon>Pseudomonadati</taxon>
        <taxon>Bacteroidota</taxon>
        <taxon>Flavobacteriia</taxon>
        <taxon>Flavobacteriales</taxon>
        <taxon>Flavobacteriaceae</taxon>
        <taxon>Confluentibacter</taxon>
    </lineage>
</organism>
<dbReference type="SUPFAM" id="SSF46689">
    <property type="entry name" value="Homeodomain-like"/>
    <property type="match status" value="2"/>
</dbReference>
<reference evidence="5 6" key="1">
    <citation type="submission" date="2017-12" db="EMBL/GenBank/DDBJ databases">
        <title>Confluentibacter flavum sp. nov., isolated from the saline lake.</title>
        <authorList>
            <person name="Yu L."/>
        </authorList>
    </citation>
    <scope>NUCLEOTIDE SEQUENCE [LARGE SCALE GENOMIC DNA]</scope>
    <source>
        <strain evidence="5 6">3B</strain>
    </source>
</reference>
<dbReference type="OrthoDB" id="1410704at2"/>
<dbReference type="CDD" id="cd06976">
    <property type="entry name" value="cupin_MtlR-like_N"/>
    <property type="match status" value="1"/>
</dbReference>
<evidence type="ECO:0000259" key="4">
    <source>
        <dbReference type="PROSITE" id="PS01124"/>
    </source>
</evidence>
<dbReference type="Proteomes" id="UP000233435">
    <property type="component" value="Unassembled WGS sequence"/>
</dbReference>
<protein>
    <submittedName>
        <fullName evidence="5">AraC family transcriptional regulator</fullName>
    </submittedName>
</protein>
<dbReference type="PANTHER" id="PTHR43280">
    <property type="entry name" value="ARAC-FAMILY TRANSCRIPTIONAL REGULATOR"/>
    <property type="match status" value="1"/>
</dbReference>
<evidence type="ECO:0000256" key="3">
    <source>
        <dbReference type="ARBA" id="ARBA00023163"/>
    </source>
</evidence>
<dbReference type="Pfam" id="PF12833">
    <property type="entry name" value="HTH_18"/>
    <property type="match status" value="1"/>
</dbReference>
<dbReference type="Gene3D" id="2.60.120.10">
    <property type="entry name" value="Jelly Rolls"/>
    <property type="match status" value="1"/>
</dbReference>
<keyword evidence="6" id="KW-1185">Reference proteome</keyword>
<name>A0A2N3HI30_9FLAO</name>